<evidence type="ECO:0000313" key="8">
    <source>
        <dbReference type="Proteomes" id="UP000201613"/>
    </source>
</evidence>
<keyword evidence="3" id="KW-0997">Cell inner membrane</keyword>
<dbReference type="CDD" id="cd07984">
    <property type="entry name" value="LPLAT_LABLAT-like"/>
    <property type="match status" value="1"/>
</dbReference>
<evidence type="ECO:0000256" key="4">
    <source>
        <dbReference type="ARBA" id="ARBA00022679"/>
    </source>
</evidence>
<dbReference type="GO" id="GO:0009247">
    <property type="term" value="P:glycolipid biosynthetic process"/>
    <property type="evidence" value="ECO:0007669"/>
    <property type="project" value="UniProtKB-ARBA"/>
</dbReference>
<keyword evidence="4 7" id="KW-0808">Transferase</keyword>
<reference evidence="7 8" key="1">
    <citation type="submission" date="2017-05" db="EMBL/GenBank/DDBJ databases">
        <authorList>
            <person name="Song R."/>
            <person name="Chenine A.L."/>
            <person name="Ruprecht R.M."/>
        </authorList>
    </citation>
    <scope>NUCLEOTIDE SEQUENCE [LARGE SCALE GENOMIC DNA]</scope>
    <source>
        <strain evidence="7 8">CECT 8899</strain>
    </source>
</reference>
<dbReference type="InterPro" id="IPR004960">
    <property type="entry name" value="LipA_acyltrans"/>
</dbReference>
<keyword evidence="2" id="KW-1003">Cell membrane</keyword>
<dbReference type="EC" id="2.3.1.-" evidence="7"/>
<proteinExistence type="predicted"/>
<dbReference type="Pfam" id="PF03279">
    <property type="entry name" value="Lip_A_acyltrans"/>
    <property type="match status" value="1"/>
</dbReference>
<dbReference type="GO" id="GO:0016746">
    <property type="term" value="F:acyltransferase activity"/>
    <property type="evidence" value="ECO:0007669"/>
    <property type="project" value="UniProtKB-KW"/>
</dbReference>
<name>A0A238LH98_9RHOB</name>
<evidence type="ECO:0000313" key="7">
    <source>
        <dbReference type="EMBL" id="SMY09069.1"/>
    </source>
</evidence>
<dbReference type="PANTHER" id="PTHR30606">
    <property type="entry name" value="LIPID A BIOSYNTHESIS LAUROYL ACYLTRANSFERASE"/>
    <property type="match status" value="1"/>
</dbReference>
<dbReference type="PANTHER" id="PTHR30606:SF10">
    <property type="entry name" value="PHOSPHATIDYLINOSITOL MANNOSIDE ACYLTRANSFERASE"/>
    <property type="match status" value="1"/>
</dbReference>
<dbReference type="RefSeq" id="WP_093993264.1">
    <property type="nucleotide sequence ID" value="NZ_FXZK01000007.1"/>
</dbReference>
<comment type="subcellular location">
    <subcellularLocation>
        <location evidence="1">Cell inner membrane</location>
    </subcellularLocation>
</comment>
<dbReference type="GO" id="GO:0005886">
    <property type="term" value="C:plasma membrane"/>
    <property type="evidence" value="ECO:0007669"/>
    <property type="project" value="UniProtKB-SubCell"/>
</dbReference>
<sequence length="306" mass="33658">MAKPREKGTATDWLSDKAIKALLAIAMARPYEKRIPLMAQMAQRIVAPLAGFNRRVRSGLAHVRPDLSEAEIQSICREVADNFGRTVAEIYSGQEFVRRVAASNALTGPGLAVLKDTQAQGKPVILAVAHFGNYDAMRAALVAEGLTVGAVYRPMDNPYFNAHYADAIHKIAEPLFPRDRAGTVGLVRFIRSGGMVALGFDQYSHQGADLTFFGKSAPTILSPAEFALKYDAPLIPIHAIRQSDGLSFQVLVDAPIPPGRPEEMMQAANDRLEQIVRAHMGQWFWVHRRWKPDLPRKSTADAPPPE</sequence>
<evidence type="ECO:0000256" key="6">
    <source>
        <dbReference type="ARBA" id="ARBA00023315"/>
    </source>
</evidence>
<gene>
    <name evidence="7" type="primary">htrB</name>
    <name evidence="7" type="ORF">LOM8899_03231</name>
</gene>
<keyword evidence="5" id="KW-0472">Membrane</keyword>
<keyword evidence="8" id="KW-1185">Reference proteome</keyword>
<dbReference type="AlphaFoldDB" id="A0A238LH98"/>
<protein>
    <submittedName>
        <fullName evidence="7">Lipid A biosynthesis lauroyl acyltransferase</fullName>
        <ecNumber evidence="7">2.3.1.-</ecNumber>
    </submittedName>
</protein>
<accession>A0A238LH98</accession>
<keyword evidence="6 7" id="KW-0012">Acyltransferase</keyword>
<dbReference type="OrthoDB" id="9801955at2"/>
<dbReference type="EMBL" id="FXZK01000007">
    <property type="protein sequence ID" value="SMY09069.1"/>
    <property type="molecule type" value="Genomic_DNA"/>
</dbReference>
<dbReference type="Proteomes" id="UP000201613">
    <property type="component" value="Unassembled WGS sequence"/>
</dbReference>
<evidence type="ECO:0000256" key="3">
    <source>
        <dbReference type="ARBA" id="ARBA00022519"/>
    </source>
</evidence>
<evidence type="ECO:0000256" key="1">
    <source>
        <dbReference type="ARBA" id="ARBA00004533"/>
    </source>
</evidence>
<organism evidence="7 8">
    <name type="scientific">Flavimaricola marinus</name>
    <dbReference type="NCBI Taxonomy" id="1819565"/>
    <lineage>
        <taxon>Bacteria</taxon>
        <taxon>Pseudomonadati</taxon>
        <taxon>Pseudomonadota</taxon>
        <taxon>Alphaproteobacteria</taxon>
        <taxon>Rhodobacterales</taxon>
        <taxon>Paracoccaceae</taxon>
        <taxon>Flavimaricola</taxon>
    </lineage>
</organism>
<evidence type="ECO:0000256" key="5">
    <source>
        <dbReference type="ARBA" id="ARBA00023136"/>
    </source>
</evidence>
<evidence type="ECO:0000256" key="2">
    <source>
        <dbReference type="ARBA" id="ARBA00022475"/>
    </source>
</evidence>